<evidence type="ECO:0000256" key="1">
    <source>
        <dbReference type="SAM" id="MobiDB-lite"/>
    </source>
</evidence>
<proteinExistence type="predicted"/>
<sequence length="260" mass="29162">MLTGNDTKICTVHPLLSAGAAPCRTLPSPKIEPVADIPDWPIGGSKIPRLEIFVSIFAITAFQAYENARHRHSKTKDLFLSDFMFSLIQWKKVLLVDKSFTRLPATSVRLKKRKASNISFCRRDKSAVYERVHDPFKKAGLRHFSEIFTLRLLFFATTTHDKAGSSHVLSHPRRYRQPQASLTRTPNHLHSAQASHNRDLETGTSQLQLQPNHHTKPTWHQPQPSPSAPSSSPAKTPPLARPSPSPPPPIHPPPPHSHRT</sequence>
<feature type="compositionally biased region" description="Polar residues" evidence="1">
    <location>
        <begin position="179"/>
        <end position="195"/>
    </location>
</feature>
<evidence type="ECO:0000313" key="3">
    <source>
        <dbReference type="Proteomes" id="UP001174934"/>
    </source>
</evidence>
<accession>A0AA39X0A2</accession>
<keyword evidence="3" id="KW-1185">Reference proteome</keyword>
<evidence type="ECO:0000313" key="2">
    <source>
        <dbReference type="EMBL" id="KAK0624913.1"/>
    </source>
</evidence>
<protein>
    <submittedName>
        <fullName evidence="2">Uncharacterized protein</fullName>
    </submittedName>
</protein>
<dbReference type="EMBL" id="JAULSR010000003">
    <property type="protein sequence ID" value="KAK0624913.1"/>
    <property type="molecule type" value="Genomic_DNA"/>
</dbReference>
<reference evidence="2" key="1">
    <citation type="submission" date="2023-06" db="EMBL/GenBank/DDBJ databases">
        <title>Genome-scale phylogeny and comparative genomics of the fungal order Sordariales.</title>
        <authorList>
            <consortium name="Lawrence Berkeley National Laboratory"/>
            <person name="Hensen N."/>
            <person name="Bonometti L."/>
            <person name="Westerberg I."/>
            <person name="Brannstrom I.O."/>
            <person name="Guillou S."/>
            <person name="Cros-Aarteil S."/>
            <person name="Calhoun S."/>
            <person name="Haridas S."/>
            <person name="Kuo A."/>
            <person name="Mondo S."/>
            <person name="Pangilinan J."/>
            <person name="Riley R."/>
            <person name="LaButti K."/>
            <person name="Andreopoulos B."/>
            <person name="Lipzen A."/>
            <person name="Chen C."/>
            <person name="Yanf M."/>
            <person name="Daum C."/>
            <person name="Ng V."/>
            <person name="Clum A."/>
            <person name="Steindorff A."/>
            <person name="Ohm R."/>
            <person name="Martin F."/>
            <person name="Silar P."/>
            <person name="Natvig D."/>
            <person name="Lalanne C."/>
            <person name="Gautier V."/>
            <person name="Ament-velasquez S.L."/>
            <person name="Kruys A."/>
            <person name="Hutchinson M.I."/>
            <person name="Powell A.J."/>
            <person name="Barry K."/>
            <person name="Miller A.N."/>
            <person name="Grigoriev I.V."/>
            <person name="Debuchy R."/>
            <person name="Gladieux P."/>
            <person name="Thoren M.H."/>
            <person name="Johannesson H."/>
        </authorList>
    </citation>
    <scope>NUCLEOTIDE SEQUENCE</scope>
    <source>
        <strain evidence="2">SMH3391-2</strain>
    </source>
</reference>
<organism evidence="2 3">
    <name type="scientific">Bombardia bombarda</name>
    <dbReference type="NCBI Taxonomy" id="252184"/>
    <lineage>
        <taxon>Eukaryota</taxon>
        <taxon>Fungi</taxon>
        <taxon>Dikarya</taxon>
        <taxon>Ascomycota</taxon>
        <taxon>Pezizomycotina</taxon>
        <taxon>Sordariomycetes</taxon>
        <taxon>Sordariomycetidae</taxon>
        <taxon>Sordariales</taxon>
        <taxon>Lasiosphaeriaceae</taxon>
        <taxon>Bombardia</taxon>
    </lineage>
</organism>
<feature type="compositionally biased region" description="Pro residues" evidence="1">
    <location>
        <begin position="235"/>
        <end position="260"/>
    </location>
</feature>
<comment type="caution">
    <text evidence="2">The sequence shown here is derived from an EMBL/GenBank/DDBJ whole genome shotgun (WGS) entry which is preliminary data.</text>
</comment>
<feature type="region of interest" description="Disordered" evidence="1">
    <location>
        <begin position="179"/>
        <end position="260"/>
    </location>
</feature>
<dbReference type="AlphaFoldDB" id="A0AA39X0A2"/>
<name>A0AA39X0A2_9PEZI</name>
<dbReference type="Proteomes" id="UP001174934">
    <property type="component" value="Unassembled WGS sequence"/>
</dbReference>
<feature type="compositionally biased region" description="Polar residues" evidence="1">
    <location>
        <begin position="202"/>
        <end position="212"/>
    </location>
</feature>
<gene>
    <name evidence="2" type="ORF">B0T17DRAFT_256426</name>
</gene>